<dbReference type="SUPFAM" id="SSF49354">
    <property type="entry name" value="PapD-like"/>
    <property type="match status" value="1"/>
</dbReference>
<keyword evidence="1" id="KW-0732">Signal</keyword>
<evidence type="ECO:0000313" key="4">
    <source>
        <dbReference type="Proteomes" id="UP000622707"/>
    </source>
</evidence>
<sequence>MKHSLPALLLLLAASVLPADAAQFTITPVRIFMTPRDRAVAVTVTNDSDEEVVMQADLYAWKQRADGSDDLQLTEDLILTPPILKLAPRARQVVRLARLSPPPEGVQQTYRLVVREVPEARSSEQMQLQVALAFSLPVFISPPGVKRELQCGLERAAPDQLRALCSNGGNAYAQIRALEVFDARGAKVAARDVGGYLLPSVRRSFELRGADGRIAGGKVKLQVALDDGSLQAFDATLPE</sequence>
<feature type="domain" description="Pili assembly chaperone N-terminal" evidence="2">
    <location>
        <begin position="24"/>
        <end position="145"/>
    </location>
</feature>
<feature type="signal peptide" evidence="1">
    <location>
        <begin position="1"/>
        <end position="21"/>
    </location>
</feature>
<dbReference type="InterPro" id="IPR016147">
    <property type="entry name" value="Pili_assmbl_chaperone_N"/>
</dbReference>
<evidence type="ECO:0000259" key="2">
    <source>
        <dbReference type="Pfam" id="PF00345"/>
    </source>
</evidence>
<evidence type="ECO:0000256" key="1">
    <source>
        <dbReference type="SAM" id="SignalP"/>
    </source>
</evidence>
<dbReference type="Pfam" id="PF00345">
    <property type="entry name" value="PapD_N"/>
    <property type="match status" value="1"/>
</dbReference>
<dbReference type="Gene3D" id="2.60.40.10">
    <property type="entry name" value="Immunoglobulins"/>
    <property type="match status" value="1"/>
</dbReference>
<gene>
    <name evidence="3" type="ORF">JI746_10220</name>
</gene>
<accession>A0ABS1JMX6</accession>
<dbReference type="InterPro" id="IPR050643">
    <property type="entry name" value="Periplasmic_pilus_chap"/>
</dbReference>
<protein>
    <submittedName>
        <fullName evidence="3">Molecular chaperone</fullName>
    </submittedName>
</protein>
<dbReference type="PANTHER" id="PTHR30251">
    <property type="entry name" value="PILUS ASSEMBLY CHAPERONE"/>
    <property type="match status" value="1"/>
</dbReference>
<proteinExistence type="predicted"/>
<dbReference type="EMBL" id="JAEQND010000005">
    <property type="protein sequence ID" value="MBL0425481.1"/>
    <property type="molecule type" value="Genomic_DNA"/>
</dbReference>
<dbReference type="InterPro" id="IPR013783">
    <property type="entry name" value="Ig-like_fold"/>
</dbReference>
<feature type="chain" id="PRO_5046345530" evidence="1">
    <location>
        <begin position="22"/>
        <end position="239"/>
    </location>
</feature>
<organism evidence="3 4">
    <name type="scientific">Ramlibacter alkalitolerans</name>
    <dbReference type="NCBI Taxonomy" id="2039631"/>
    <lineage>
        <taxon>Bacteria</taxon>
        <taxon>Pseudomonadati</taxon>
        <taxon>Pseudomonadota</taxon>
        <taxon>Betaproteobacteria</taxon>
        <taxon>Burkholderiales</taxon>
        <taxon>Comamonadaceae</taxon>
        <taxon>Ramlibacter</taxon>
    </lineage>
</organism>
<dbReference type="InterPro" id="IPR008962">
    <property type="entry name" value="PapD-like_sf"/>
</dbReference>
<dbReference type="Proteomes" id="UP000622707">
    <property type="component" value="Unassembled WGS sequence"/>
</dbReference>
<keyword evidence="4" id="KW-1185">Reference proteome</keyword>
<name>A0ABS1JMX6_9BURK</name>
<reference evidence="3 4" key="1">
    <citation type="journal article" date="2017" name="Int. J. Syst. Evol. Microbiol.">
        <title>Ramlibacter alkalitolerans sp. nov., alkali-tolerant bacterium isolated from soil of ginseng.</title>
        <authorList>
            <person name="Lee D.H."/>
            <person name="Cha C.J."/>
        </authorList>
    </citation>
    <scope>NUCLEOTIDE SEQUENCE [LARGE SCALE GENOMIC DNA]</scope>
    <source>
        <strain evidence="3 4">KACC 19305</strain>
    </source>
</reference>
<comment type="caution">
    <text evidence="3">The sequence shown here is derived from an EMBL/GenBank/DDBJ whole genome shotgun (WGS) entry which is preliminary data.</text>
</comment>
<dbReference type="PANTHER" id="PTHR30251:SF4">
    <property type="entry name" value="SLR1668 PROTEIN"/>
    <property type="match status" value="1"/>
</dbReference>
<dbReference type="RefSeq" id="WP_201689122.1">
    <property type="nucleotide sequence ID" value="NZ_JAEQND010000005.1"/>
</dbReference>
<evidence type="ECO:0000313" key="3">
    <source>
        <dbReference type="EMBL" id="MBL0425481.1"/>
    </source>
</evidence>